<reference evidence="3" key="1">
    <citation type="submission" date="2024-07" db="EMBL/GenBank/DDBJ databases">
        <title>Two chromosome-level genome assemblies of Korean endemic species Abeliophyllum distichum and Forsythia ovata (Oleaceae).</title>
        <authorList>
            <person name="Jang H."/>
        </authorList>
    </citation>
    <scope>NUCLEOTIDE SEQUENCE [LARGE SCALE GENOMIC DNA]</scope>
</reference>
<feature type="compositionally biased region" description="Acidic residues" evidence="1">
    <location>
        <begin position="82"/>
        <end position="100"/>
    </location>
</feature>
<sequence length="100" mass="11442">MDDKYKLGLSCIYESMLRANDPNTKIDALESRDTVEVLDDPNLHVRCKLHASLDEGEQEYVRSFVSSPRREDPILDSHLYEDGEDGDVGDEEHVDVFEDV</sequence>
<dbReference type="Proteomes" id="UP001604277">
    <property type="component" value="Unassembled WGS sequence"/>
</dbReference>
<comment type="caution">
    <text evidence="2">The sequence shown here is derived from an EMBL/GenBank/DDBJ whole genome shotgun (WGS) entry which is preliminary data.</text>
</comment>
<evidence type="ECO:0000313" key="3">
    <source>
        <dbReference type="Proteomes" id="UP001604277"/>
    </source>
</evidence>
<keyword evidence="3" id="KW-1185">Reference proteome</keyword>
<organism evidence="2 3">
    <name type="scientific">Forsythia ovata</name>
    <dbReference type="NCBI Taxonomy" id="205694"/>
    <lineage>
        <taxon>Eukaryota</taxon>
        <taxon>Viridiplantae</taxon>
        <taxon>Streptophyta</taxon>
        <taxon>Embryophyta</taxon>
        <taxon>Tracheophyta</taxon>
        <taxon>Spermatophyta</taxon>
        <taxon>Magnoliopsida</taxon>
        <taxon>eudicotyledons</taxon>
        <taxon>Gunneridae</taxon>
        <taxon>Pentapetalae</taxon>
        <taxon>asterids</taxon>
        <taxon>lamiids</taxon>
        <taxon>Lamiales</taxon>
        <taxon>Oleaceae</taxon>
        <taxon>Forsythieae</taxon>
        <taxon>Forsythia</taxon>
    </lineage>
</organism>
<proteinExistence type="predicted"/>
<feature type="region of interest" description="Disordered" evidence="1">
    <location>
        <begin position="73"/>
        <end position="100"/>
    </location>
</feature>
<accession>A0ABD1WU43</accession>
<name>A0ABD1WU43_9LAMI</name>
<dbReference type="AlphaFoldDB" id="A0ABD1WU43"/>
<dbReference type="EMBL" id="JBFOLJ010000002">
    <property type="protein sequence ID" value="KAL2553226.1"/>
    <property type="molecule type" value="Genomic_DNA"/>
</dbReference>
<evidence type="ECO:0000313" key="2">
    <source>
        <dbReference type="EMBL" id="KAL2553226.1"/>
    </source>
</evidence>
<evidence type="ECO:0000256" key="1">
    <source>
        <dbReference type="SAM" id="MobiDB-lite"/>
    </source>
</evidence>
<protein>
    <submittedName>
        <fullName evidence="2">Uncharacterized protein</fullName>
    </submittedName>
</protein>
<gene>
    <name evidence="2" type="ORF">Fot_06845</name>
</gene>